<accession>A0A0M3JFV8</accession>
<feature type="region of interest" description="Disordered" evidence="1">
    <location>
        <begin position="1"/>
        <end position="34"/>
    </location>
</feature>
<dbReference type="EMBL" id="UYRR01013478">
    <property type="protein sequence ID" value="VDK26804.1"/>
    <property type="molecule type" value="Genomic_DNA"/>
</dbReference>
<dbReference type="AlphaFoldDB" id="A0A0M3JFV8"/>
<dbReference type="Proteomes" id="UP000267096">
    <property type="component" value="Unassembled WGS sequence"/>
</dbReference>
<proteinExistence type="predicted"/>
<evidence type="ECO:0000313" key="2">
    <source>
        <dbReference type="EMBL" id="VDK26804.1"/>
    </source>
</evidence>
<evidence type="ECO:0000313" key="3">
    <source>
        <dbReference type="Proteomes" id="UP000267096"/>
    </source>
</evidence>
<feature type="compositionally biased region" description="Basic and acidic residues" evidence="1">
    <location>
        <begin position="8"/>
        <end position="34"/>
    </location>
</feature>
<reference evidence="4" key="1">
    <citation type="submission" date="2017-02" db="UniProtKB">
        <authorList>
            <consortium name="WormBaseParasite"/>
        </authorList>
    </citation>
    <scope>IDENTIFICATION</scope>
</reference>
<keyword evidence="3" id="KW-1185">Reference proteome</keyword>
<reference evidence="2 3" key="2">
    <citation type="submission" date="2018-11" db="EMBL/GenBank/DDBJ databases">
        <authorList>
            <consortium name="Pathogen Informatics"/>
        </authorList>
    </citation>
    <scope>NUCLEOTIDE SEQUENCE [LARGE SCALE GENOMIC DNA]</scope>
</reference>
<organism evidence="4">
    <name type="scientific">Anisakis simplex</name>
    <name type="common">Herring worm</name>
    <dbReference type="NCBI Taxonomy" id="6269"/>
    <lineage>
        <taxon>Eukaryota</taxon>
        <taxon>Metazoa</taxon>
        <taxon>Ecdysozoa</taxon>
        <taxon>Nematoda</taxon>
        <taxon>Chromadorea</taxon>
        <taxon>Rhabditida</taxon>
        <taxon>Spirurina</taxon>
        <taxon>Ascaridomorpha</taxon>
        <taxon>Ascaridoidea</taxon>
        <taxon>Anisakidae</taxon>
        <taxon>Anisakis</taxon>
        <taxon>Anisakis simplex complex</taxon>
    </lineage>
</organism>
<evidence type="ECO:0000256" key="1">
    <source>
        <dbReference type="SAM" id="MobiDB-lite"/>
    </source>
</evidence>
<protein>
    <submittedName>
        <fullName evidence="4">NAM-associated domain-containing protein</fullName>
    </submittedName>
</protein>
<dbReference type="WBParaSite" id="ASIM_0000651201-mRNA-1">
    <property type="protein sequence ID" value="ASIM_0000651201-mRNA-1"/>
    <property type="gene ID" value="ASIM_0000651201"/>
</dbReference>
<evidence type="ECO:0000313" key="4">
    <source>
        <dbReference type="WBParaSite" id="ASIM_0000651201-mRNA-1"/>
    </source>
</evidence>
<sequence length="77" mass="8966">MTCQESSAEPHEQFRESEEMCKEEQLQSNDAKKSIGKVNDRHFDAATDLIIKQLTERRSLYRQHRQEAKAAKSLRSS</sequence>
<name>A0A0M3JFV8_ANISI</name>
<gene>
    <name evidence="2" type="ORF">ASIM_LOCUS6290</name>
</gene>